<dbReference type="Pfam" id="PF07992">
    <property type="entry name" value="Pyr_redox_2"/>
    <property type="match status" value="1"/>
</dbReference>
<feature type="binding site" evidence="5">
    <location>
        <begin position="217"/>
        <end position="224"/>
    </location>
    <ligand>
        <name>NAD(+)</name>
        <dbReference type="ChEBI" id="CHEBI:57540"/>
    </ligand>
</feature>
<comment type="caution">
    <text evidence="10">The sequence shown here is derived from an EMBL/GenBank/DDBJ whole genome shotgun (WGS) entry which is preliminary data.</text>
</comment>
<evidence type="ECO:0000313" key="11">
    <source>
        <dbReference type="Proteomes" id="UP000818266"/>
    </source>
</evidence>
<feature type="domain" description="Pyridine nucleotide-disulphide oxidoreductase dimerisation" evidence="8">
    <location>
        <begin position="397"/>
        <end position="503"/>
    </location>
</feature>
<dbReference type="PANTHER" id="PTHR22912">
    <property type="entry name" value="DISULFIDE OXIDOREDUCTASE"/>
    <property type="match status" value="1"/>
</dbReference>
<evidence type="ECO:0000256" key="7">
    <source>
        <dbReference type="SAM" id="MobiDB-lite"/>
    </source>
</evidence>
<comment type="cofactor">
    <cofactor evidence="5">
        <name>FAD</name>
        <dbReference type="ChEBI" id="CHEBI:57692"/>
    </cofactor>
    <text evidence="5">Binds 1 FAD per subunit.</text>
</comment>
<dbReference type="InterPro" id="IPR001100">
    <property type="entry name" value="Pyr_nuc-diS_OxRdtase"/>
</dbReference>
<evidence type="ECO:0000256" key="5">
    <source>
        <dbReference type="PIRSR" id="PIRSR000350-3"/>
    </source>
</evidence>
<evidence type="ECO:0000256" key="2">
    <source>
        <dbReference type="ARBA" id="ARBA00022630"/>
    </source>
</evidence>
<dbReference type="InterPro" id="IPR016156">
    <property type="entry name" value="FAD/NAD-linked_Rdtase_dimer_sf"/>
</dbReference>
<evidence type="ECO:0000259" key="9">
    <source>
        <dbReference type="Pfam" id="PF07992"/>
    </source>
</evidence>
<evidence type="ECO:0000313" key="10">
    <source>
        <dbReference type="EMBL" id="NHF62983.1"/>
    </source>
</evidence>
<keyword evidence="3 5" id="KW-0274">FAD</keyword>
<feature type="binding site" evidence="5">
    <location>
        <position position="304"/>
    </location>
    <ligand>
        <name>NAD(+)</name>
        <dbReference type="ChEBI" id="CHEBI:57540"/>
    </ligand>
</feature>
<feature type="binding site" evidence="5">
    <location>
        <position position="87"/>
    </location>
    <ligand>
        <name>FAD</name>
        <dbReference type="ChEBI" id="CHEBI:57692"/>
    </ligand>
</feature>
<dbReference type="Proteomes" id="UP000818266">
    <property type="component" value="Unassembled WGS sequence"/>
</dbReference>
<feature type="domain" description="FAD/NAD(P)-binding" evidence="9">
    <location>
        <begin position="41"/>
        <end position="358"/>
    </location>
</feature>
<name>A0A9E5JV52_9MICO</name>
<sequence length="517" mass="54416">MPASACRPSSPAPNPRSWVGRGRTVGTAPTSDEDQTEAEIYDVIVIGAGAVGENVADRAVQGGLSVLIVEAELVGGECSYWACMPSKALLRSASVLRAAHAVGGAREAVTGTLDAAAVLARRDTFTSHWDDAGQVRWLEKAGIALARGRARLDGERRVIITGDDGDQRTVLARHAVALCTGSEAAVPPLDGLAEARPWTSREITSTETVPDRLAIIGGGVVGCEMATAFTSLGSRVTLLSRGRLLSGVEQFAGDAVTERLRADGAEVLIGTTPERVDRLADGTVRLALPEGRELVVDEVVVATGRRAGTRDLGLETVGLTPGEWIDVDDTLRALDADGRASEWLYAVGDINHRALLTHQGKYQARAAGDAMAARASGASRQEAPWGAHVATADHAAVPQVTFTAPEVASVGLTLAEATGRGLRVRAVDYELGYVAGASVHADDYRGTARMVVDEDRHVIVGFTIVGDDVAELLHAATIAVVGEVPLDRLWHAVPSYPTMSEIWLRLLEQYGRVSATG</sequence>
<feature type="binding site" evidence="5">
    <location>
        <begin position="180"/>
        <end position="182"/>
    </location>
    <ligand>
        <name>FAD</name>
        <dbReference type="ChEBI" id="CHEBI:57692"/>
    </ligand>
</feature>
<dbReference type="PIRSF" id="PIRSF000350">
    <property type="entry name" value="Mercury_reductase_MerA"/>
    <property type="match status" value="1"/>
</dbReference>
<dbReference type="GO" id="GO:0004148">
    <property type="term" value="F:dihydrolipoyl dehydrogenase (NADH) activity"/>
    <property type="evidence" value="ECO:0007669"/>
    <property type="project" value="TreeGrafter"/>
</dbReference>
<feature type="region of interest" description="Disordered" evidence="7">
    <location>
        <begin position="1"/>
        <end position="33"/>
    </location>
</feature>
<dbReference type="GO" id="GO:0050660">
    <property type="term" value="F:flavin adenine dinucleotide binding"/>
    <property type="evidence" value="ECO:0007669"/>
    <property type="project" value="TreeGrafter"/>
</dbReference>
<evidence type="ECO:0000259" key="8">
    <source>
        <dbReference type="Pfam" id="PF02852"/>
    </source>
</evidence>
<dbReference type="InterPro" id="IPR004099">
    <property type="entry name" value="Pyr_nucl-diS_OxRdtase_dimer"/>
</dbReference>
<reference evidence="10 11" key="1">
    <citation type="submission" date="2020-03" db="EMBL/GenBank/DDBJ databases">
        <title>Chryseoglobus sp. isolated from a deep-sea seamount.</title>
        <authorList>
            <person name="Zhang D.-C."/>
        </authorList>
    </citation>
    <scope>NUCLEOTIDE SEQUENCE [LARGE SCALE GENOMIC DNA]</scope>
    <source>
        <strain evidence="10 11">KN1116</strain>
    </source>
</reference>
<keyword evidence="4 5" id="KW-0520">NAD</keyword>
<dbReference type="Pfam" id="PF02852">
    <property type="entry name" value="Pyr_redox_dim"/>
    <property type="match status" value="1"/>
</dbReference>
<dbReference type="EMBL" id="VIKT02000009">
    <property type="protein sequence ID" value="NHF62983.1"/>
    <property type="molecule type" value="Genomic_DNA"/>
</dbReference>
<accession>A0A9E5JV52</accession>
<comment type="similarity">
    <text evidence="1">Belongs to the class-I pyridine nucleotide-disulfide oxidoreductase family.</text>
</comment>
<dbReference type="PRINTS" id="PR00368">
    <property type="entry name" value="FADPNR"/>
</dbReference>
<dbReference type="Gene3D" id="3.30.390.30">
    <property type="match status" value="1"/>
</dbReference>
<dbReference type="InterPro" id="IPR050151">
    <property type="entry name" value="Class-I_Pyr_Nuc-Dis_Oxidored"/>
</dbReference>
<dbReference type="GO" id="GO:0006103">
    <property type="term" value="P:2-oxoglutarate metabolic process"/>
    <property type="evidence" value="ECO:0007669"/>
    <property type="project" value="TreeGrafter"/>
</dbReference>
<evidence type="ECO:0000256" key="4">
    <source>
        <dbReference type="ARBA" id="ARBA00023027"/>
    </source>
</evidence>
<dbReference type="SUPFAM" id="SSF55424">
    <property type="entry name" value="FAD/NAD-linked reductases, dimerisation (C-terminal) domain"/>
    <property type="match status" value="1"/>
</dbReference>
<keyword evidence="11" id="KW-1185">Reference proteome</keyword>
<evidence type="ECO:0000256" key="6">
    <source>
        <dbReference type="PIRSR" id="PIRSR000350-4"/>
    </source>
</evidence>
<protein>
    <submittedName>
        <fullName evidence="10">NAD(P)/FAD-dependent oxidoreductase</fullName>
    </submittedName>
</protein>
<feature type="binding site" evidence="5">
    <location>
        <position position="349"/>
    </location>
    <ligand>
        <name>FAD</name>
        <dbReference type="ChEBI" id="CHEBI:57692"/>
    </ligand>
</feature>
<evidence type="ECO:0000256" key="3">
    <source>
        <dbReference type="ARBA" id="ARBA00022827"/>
    </source>
</evidence>
<dbReference type="AlphaFoldDB" id="A0A9E5JV52"/>
<gene>
    <name evidence="10" type="ORF">FK219_006990</name>
</gene>
<organism evidence="10 11">
    <name type="scientific">Microcella pacifica</name>
    <dbReference type="NCBI Taxonomy" id="2591847"/>
    <lineage>
        <taxon>Bacteria</taxon>
        <taxon>Bacillati</taxon>
        <taxon>Actinomycetota</taxon>
        <taxon>Actinomycetes</taxon>
        <taxon>Micrococcales</taxon>
        <taxon>Microbacteriaceae</taxon>
        <taxon>Microcella</taxon>
    </lineage>
</organism>
<evidence type="ECO:0000256" key="1">
    <source>
        <dbReference type="ARBA" id="ARBA00007532"/>
    </source>
</evidence>
<dbReference type="PRINTS" id="PR00411">
    <property type="entry name" value="PNDRDTASEI"/>
</dbReference>
<dbReference type="PANTHER" id="PTHR22912:SF151">
    <property type="entry name" value="DIHYDROLIPOYL DEHYDROGENASE, MITOCHONDRIAL"/>
    <property type="match status" value="1"/>
</dbReference>
<proteinExistence type="inferred from homology"/>
<dbReference type="SUPFAM" id="SSF51905">
    <property type="entry name" value="FAD/NAD(P)-binding domain"/>
    <property type="match status" value="1"/>
</dbReference>
<dbReference type="Gene3D" id="3.50.50.60">
    <property type="entry name" value="FAD/NAD(P)-binding domain"/>
    <property type="match status" value="2"/>
</dbReference>
<feature type="disulfide bond" description="Redox-active" evidence="6">
    <location>
        <begin position="78"/>
        <end position="83"/>
    </location>
</feature>
<dbReference type="InterPro" id="IPR036188">
    <property type="entry name" value="FAD/NAD-bd_sf"/>
</dbReference>
<keyword evidence="2" id="KW-0285">Flavoprotein</keyword>
<dbReference type="OrthoDB" id="9800167at2"/>
<dbReference type="InterPro" id="IPR023753">
    <property type="entry name" value="FAD/NAD-binding_dom"/>
</dbReference>
<keyword evidence="5" id="KW-0547">Nucleotide-binding</keyword>